<evidence type="ECO:0000313" key="2">
    <source>
        <dbReference type="Proteomes" id="UP001211249"/>
    </source>
</evidence>
<reference evidence="1 2" key="1">
    <citation type="submission" date="2023-01" db="EMBL/GenBank/DDBJ databases">
        <title>Genomes from the Australian National Cyanobacteria Reference Collection.</title>
        <authorList>
            <person name="Willis A."/>
            <person name="Lee E.M.F."/>
        </authorList>
    </citation>
    <scope>NUCLEOTIDE SEQUENCE [LARGE SCALE GENOMIC DNA]</scope>
    <source>
        <strain evidence="1 2">CS-1226</strain>
    </source>
</reference>
<evidence type="ECO:0000313" key="1">
    <source>
        <dbReference type="EMBL" id="MDB9536830.1"/>
    </source>
</evidence>
<dbReference type="RefSeq" id="WP_271796580.1">
    <property type="nucleotide sequence ID" value="NZ_JAQMUC010000077.1"/>
</dbReference>
<protein>
    <submittedName>
        <fullName evidence="1">Uncharacterized protein</fullName>
    </submittedName>
</protein>
<gene>
    <name evidence="1" type="ORF">PN451_13525</name>
</gene>
<accession>A0ABT5AHT4</accession>
<sequence>MNNLTNHSIINANEQTYLRLLVFPEARIGMLQIFIVVCNADRRRKNIIANTTTN</sequence>
<proteinExistence type="predicted"/>
<dbReference type="EMBL" id="JAQMUC010000077">
    <property type="protein sequence ID" value="MDB9536830.1"/>
    <property type="molecule type" value="Genomic_DNA"/>
</dbReference>
<name>A0ABT5AHT4_9CYAN</name>
<organism evidence="1 2">
    <name type="scientific">Dolichospermum planctonicum CS-1226</name>
    <dbReference type="NCBI Taxonomy" id="3021751"/>
    <lineage>
        <taxon>Bacteria</taxon>
        <taxon>Bacillati</taxon>
        <taxon>Cyanobacteriota</taxon>
        <taxon>Cyanophyceae</taxon>
        <taxon>Nostocales</taxon>
        <taxon>Aphanizomenonaceae</taxon>
        <taxon>Dolichospermum</taxon>
        <taxon>Dolichospermum planctonicum</taxon>
    </lineage>
</organism>
<comment type="caution">
    <text evidence="1">The sequence shown here is derived from an EMBL/GenBank/DDBJ whole genome shotgun (WGS) entry which is preliminary data.</text>
</comment>
<dbReference type="Proteomes" id="UP001211249">
    <property type="component" value="Unassembled WGS sequence"/>
</dbReference>
<keyword evidence="2" id="KW-1185">Reference proteome</keyword>